<feature type="domain" description="N-acetyltransferase" evidence="3">
    <location>
        <begin position="2"/>
        <end position="150"/>
    </location>
</feature>
<organism evidence="4">
    <name type="scientific">freshwater metagenome</name>
    <dbReference type="NCBI Taxonomy" id="449393"/>
    <lineage>
        <taxon>unclassified sequences</taxon>
        <taxon>metagenomes</taxon>
        <taxon>ecological metagenomes</taxon>
    </lineage>
</organism>
<reference evidence="4" key="1">
    <citation type="submission" date="2020-05" db="EMBL/GenBank/DDBJ databases">
        <authorList>
            <person name="Chiriac C."/>
            <person name="Salcher M."/>
            <person name="Ghai R."/>
            <person name="Kavagutti S V."/>
        </authorList>
    </citation>
    <scope>NUCLEOTIDE SEQUENCE</scope>
</reference>
<keyword evidence="1" id="KW-0808">Transferase</keyword>
<dbReference type="SUPFAM" id="SSF55729">
    <property type="entry name" value="Acyl-CoA N-acyltransferases (Nat)"/>
    <property type="match status" value="1"/>
</dbReference>
<dbReference type="EMBL" id="CAFBPB010000133">
    <property type="protein sequence ID" value="CAB5009685.1"/>
    <property type="molecule type" value="Genomic_DNA"/>
</dbReference>
<proteinExistence type="predicted"/>
<keyword evidence="2" id="KW-0012">Acyltransferase</keyword>
<dbReference type="AlphaFoldDB" id="A0A6J7PYF5"/>
<dbReference type="Pfam" id="PF00583">
    <property type="entry name" value="Acetyltransf_1"/>
    <property type="match status" value="1"/>
</dbReference>
<dbReference type="InterPro" id="IPR006464">
    <property type="entry name" value="AcTrfase_RimI/Ard1"/>
</dbReference>
<dbReference type="PROSITE" id="PS51186">
    <property type="entry name" value="GNAT"/>
    <property type="match status" value="1"/>
</dbReference>
<dbReference type="Gene3D" id="3.40.630.30">
    <property type="match status" value="1"/>
</dbReference>
<dbReference type="GO" id="GO:0008080">
    <property type="term" value="F:N-acetyltransferase activity"/>
    <property type="evidence" value="ECO:0007669"/>
    <property type="project" value="InterPro"/>
</dbReference>
<accession>A0A6J7PYF5</accession>
<protein>
    <submittedName>
        <fullName evidence="4">Unannotated protein</fullName>
    </submittedName>
</protein>
<sequence length="153" mass="16903">MIAYRAMSALDIPVVVSLERAIFKVDPWSVAQFKEEIAAVGKTRHYLVAESDREIVAYAGACVIAKGEVGDIHTLAVIPEFRGQGIGRHLLTELITWIEGQGAPAVMLEMRTGNVEAEPLYRSFGFEFIHTRKSYYAPGVDAVVMRKDFTVSA</sequence>
<dbReference type="PANTHER" id="PTHR43877">
    <property type="entry name" value="AMINOALKYLPHOSPHONATE N-ACETYLTRANSFERASE-RELATED-RELATED"/>
    <property type="match status" value="1"/>
</dbReference>
<dbReference type="InterPro" id="IPR016181">
    <property type="entry name" value="Acyl_CoA_acyltransferase"/>
</dbReference>
<dbReference type="CDD" id="cd04301">
    <property type="entry name" value="NAT_SF"/>
    <property type="match status" value="1"/>
</dbReference>
<evidence type="ECO:0000313" key="4">
    <source>
        <dbReference type="EMBL" id="CAB5009685.1"/>
    </source>
</evidence>
<evidence type="ECO:0000256" key="1">
    <source>
        <dbReference type="ARBA" id="ARBA00022679"/>
    </source>
</evidence>
<gene>
    <name evidence="4" type="ORF">UFOPK4049_00961</name>
</gene>
<dbReference type="NCBIfam" id="TIGR01575">
    <property type="entry name" value="rimI"/>
    <property type="match status" value="1"/>
</dbReference>
<evidence type="ECO:0000259" key="3">
    <source>
        <dbReference type="PROSITE" id="PS51186"/>
    </source>
</evidence>
<dbReference type="InterPro" id="IPR050832">
    <property type="entry name" value="Bact_Acetyltransf"/>
</dbReference>
<evidence type="ECO:0000256" key="2">
    <source>
        <dbReference type="ARBA" id="ARBA00023315"/>
    </source>
</evidence>
<name>A0A6J7PYF5_9ZZZZ</name>
<dbReference type="InterPro" id="IPR000182">
    <property type="entry name" value="GNAT_dom"/>
</dbReference>